<dbReference type="GO" id="GO:0047545">
    <property type="term" value="F:(S)-2-hydroxyglutarate dehydrogenase activity"/>
    <property type="evidence" value="ECO:0007669"/>
    <property type="project" value="UniProtKB-EC"/>
</dbReference>
<dbReference type="PANTHER" id="PTHR43104:SF4">
    <property type="entry name" value="L-2-HYDROXYGLUTARATE DEHYDROGENASE, MITOCHONDRIAL"/>
    <property type="match status" value="1"/>
</dbReference>
<comment type="caution">
    <text evidence="10">The sequence shown here is derived from an EMBL/GenBank/DDBJ whole genome shotgun (WGS) entry which is preliminary data.</text>
</comment>
<evidence type="ECO:0000259" key="9">
    <source>
        <dbReference type="Pfam" id="PF01266"/>
    </source>
</evidence>
<accession>A0A2J7X3B8</accession>
<proteinExistence type="inferred from homology"/>
<evidence type="ECO:0000313" key="11">
    <source>
        <dbReference type="Proteomes" id="UP000236333"/>
    </source>
</evidence>
<keyword evidence="4" id="KW-0560">Oxidoreductase</keyword>
<name>A0A2J7X3B8_9CHLO</name>
<sequence>MLYDFCRTHGVPFRRVTKLIVASSREQVPELSAFRAAAAAYGVPDLQLLSGAEAGALEPALRCEGALLSPSTGILDSHSYMTALLADAEAHGAVLATHTRVRGGWVEPAAPSAAAQPVPYKVLEVESTWAPQEGGGG</sequence>
<dbReference type="EMBL" id="PGGS01005311">
    <property type="protein sequence ID" value="PNG70261.1"/>
    <property type="molecule type" value="Genomic_DNA"/>
</dbReference>
<evidence type="ECO:0000256" key="4">
    <source>
        <dbReference type="ARBA" id="ARBA00023002"/>
    </source>
</evidence>
<dbReference type="PANTHER" id="PTHR43104">
    <property type="entry name" value="L-2-HYDROXYGLUTARATE DEHYDROGENASE, MITOCHONDRIAL"/>
    <property type="match status" value="1"/>
</dbReference>
<dbReference type="OrthoDB" id="498204at2759"/>
<keyword evidence="3" id="KW-0274">FAD</keyword>
<reference evidence="10 11" key="1">
    <citation type="journal article" date="2017" name="Mol. Biol. Evol.">
        <title>The 4-celled Tetrabaena socialis nuclear genome reveals the essential components for genetic control of cell number at the origin of multicellularity in the volvocine lineage.</title>
        <authorList>
            <person name="Featherston J."/>
            <person name="Arakaki Y."/>
            <person name="Hanschen E.R."/>
            <person name="Ferris P.J."/>
            <person name="Michod R.E."/>
            <person name="Olson B.J.S.C."/>
            <person name="Nozaki H."/>
            <person name="Durand P.M."/>
        </authorList>
    </citation>
    <scope>NUCLEOTIDE SEQUENCE [LARGE SCALE GENOMIC DNA]</scope>
    <source>
        <strain evidence="10 11">NIES-571</strain>
    </source>
</reference>
<evidence type="ECO:0000256" key="3">
    <source>
        <dbReference type="ARBA" id="ARBA00022827"/>
    </source>
</evidence>
<dbReference type="Gene3D" id="3.30.9.10">
    <property type="entry name" value="D-Amino Acid Oxidase, subunit A, domain 2"/>
    <property type="match status" value="1"/>
</dbReference>
<keyword evidence="2" id="KW-0285">Flavoprotein</keyword>
<dbReference type="InterPro" id="IPR006076">
    <property type="entry name" value="FAD-dep_OxRdtase"/>
</dbReference>
<evidence type="ECO:0000256" key="8">
    <source>
        <dbReference type="ARBA" id="ARBA00041137"/>
    </source>
</evidence>
<keyword evidence="11" id="KW-1185">Reference proteome</keyword>
<protein>
    <recommendedName>
        <fullName evidence="8">L-2-hydroxyglutarate dehydrogenase, mitochondrial</fullName>
        <ecNumber evidence="7">1.1.99.2</ecNumber>
    </recommendedName>
</protein>
<gene>
    <name evidence="10" type="ORF">TSOC_015407</name>
</gene>
<evidence type="ECO:0000313" key="10">
    <source>
        <dbReference type="EMBL" id="PNG70261.1"/>
    </source>
</evidence>
<feature type="non-terminal residue" evidence="10">
    <location>
        <position position="137"/>
    </location>
</feature>
<dbReference type="Proteomes" id="UP000236333">
    <property type="component" value="Unassembled WGS sequence"/>
</dbReference>
<feature type="domain" description="FAD dependent oxidoreductase" evidence="9">
    <location>
        <begin position="3"/>
        <end position="103"/>
    </location>
</feature>
<evidence type="ECO:0000256" key="2">
    <source>
        <dbReference type="ARBA" id="ARBA00022630"/>
    </source>
</evidence>
<dbReference type="InterPro" id="IPR036188">
    <property type="entry name" value="FAD/NAD-bd_sf"/>
</dbReference>
<evidence type="ECO:0000256" key="5">
    <source>
        <dbReference type="ARBA" id="ARBA00036066"/>
    </source>
</evidence>
<organism evidence="10 11">
    <name type="scientific">Tetrabaena socialis</name>
    <dbReference type="NCBI Taxonomy" id="47790"/>
    <lineage>
        <taxon>Eukaryota</taxon>
        <taxon>Viridiplantae</taxon>
        <taxon>Chlorophyta</taxon>
        <taxon>core chlorophytes</taxon>
        <taxon>Chlorophyceae</taxon>
        <taxon>CS clade</taxon>
        <taxon>Chlamydomonadales</taxon>
        <taxon>Tetrabaenaceae</taxon>
        <taxon>Tetrabaena</taxon>
    </lineage>
</organism>
<dbReference type="AlphaFoldDB" id="A0A2J7X3B8"/>
<evidence type="ECO:0000256" key="6">
    <source>
        <dbReference type="ARBA" id="ARBA00037941"/>
    </source>
</evidence>
<dbReference type="SUPFAM" id="SSF51905">
    <property type="entry name" value="FAD/NAD(P)-binding domain"/>
    <property type="match status" value="1"/>
</dbReference>
<dbReference type="EC" id="1.1.99.2" evidence="7"/>
<dbReference type="Pfam" id="PF01266">
    <property type="entry name" value="DAO"/>
    <property type="match status" value="1"/>
</dbReference>
<dbReference type="Gene3D" id="3.50.50.60">
    <property type="entry name" value="FAD/NAD(P)-binding domain"/>
    <property type="match status" value="1"/>
</dbReference>
<evidence type="ECO:0000256" key="7">
    <source>
        <dbReference type="ARBA" id="ARBA00038878"/>
    </source>
</evidence>
<comment type="cofactor">
    <cofactor evidence="1">
        <name>FAD</name>
        <dbReference type="ChEBI" id="CHEBI:57692"/>
    </cofactor>
</comment>
<evidence type="ECO:0000256" key="1">
    <source>
        <dbReference type="ARBA" id="ARBA00001974"/>
    </source>
</evidence>
<comment type="similarity">
    <text evidence="6">Belongs to the L2HGDH family.</text>
</comment>
<comment type="catalytic activity">
    <reaction evidence="5">
        <text>(S)-2-hydroxyglutarate + A = 2-oxoglutarate + AH2</text>
        <dbReference type="Rhea" id="RHEA:21252"/>
        <dbReference type="ChEBI" id="CHEBI:13193"/>
        <dbReference type="ChEBI" id="CHEBI:16782"/>
        <dbReference type="ChEBI" id="CHEBI:16810"/>
        <dbReference type="ChEBI" id="CHEBI:17499"/>
        <dbReference type="EC" id="1.1.99.2"/>
    </reaction>
</comment>